<proteinExistence type="inferred from homology"/>
<dbReference type="AlphaFoldDB" id="A0A6B2LHA4"/>
<sequence length="181" mass="21268">MQTPWTFWYCKKNKQSNFETTLVSLGTCNTVEEFFTLYSRLRRPHELQSNSNLHLFRGNTRPMWENYPSGGQWALRLRKGCLLLSRMWEELLIACIGENFDEPDVLGVVISIRPKEDALFLWNANHHLKYTICEKLKSILHLPANCPMEYTTNRHNMERRLAPGKRFSDLETTSDDMNQPS</sequence>
<dbReference type="Pfam" id="PF01652">
    <property type="entry name" value="IF4E"/>
    <property type="match status" value="1"/>
</dbReference>
<dbReference type="Gene3D" id="3.30.760.10">
    <property type="entry name" value="RNA Cap, Translation Initiation Factor Eif4e"/>
    <property type="match status" value="1"/>
</dbReference>
<keyword evidence="1" id="KW-0396">Initiation factor</keyword>
<keyword evidence="1" id="KW-0694">RNA-binding</keyword>
<dbReference type="GO" id="GO:0016281">
    <property type="term" value="C:eukaryotic translation initiation factor 4F complex"/>
    <property type="evidence" value="ECO:0007669"/>
    <property type="project" value="TreeGrafter"/>
</dbReference>
<comment type="similarity">
    <text evidence="1">Belongs to the eukaryotic initiation factor 4E family.</text>
</comment>
<dbReference type="GO" id="GO:0000340">
    <property type="term" value="F:RNA 7-methylguanosine cap binding"/>
    <property type="evidence" value="ECO:0007669"/>
    <property type="project" value="TreeGrafter"/>
</dbReference>
<dbReference type="InterPro" id="IPR023398">
    <property type="entry name" value="TIF_eIF4e-like"/>
</dbReference>
<evidence type="ECO:0000313" key="2">
    <source>
        <dbReference type="EMBL" id="NDV36462.1"/>
    </source>
</evidence>
<keyword evidence="1" id="KW-0648">Protein biosynthesis</keyword>
<dbReference type="GO" id="GO:0003743">
    <property type="term" value="F:translation initiation factor activity"/>
    <property type="evidence" value="ECO:0007669"/>
    <property type="project" value="UniProtKB-KW"/>
</dbReference>
<dbReference type="SUPFAM" id="SSF55418">
    <property type="entry name" value="eIF4e-like"/>
    <property type="match status" value="1"/>
</dbReference>
<reference evidence="2" key="1">
    <citation type="journal article" date="2020" name="J. Eukaryot. Microbiol.">
        <title>De novo Sequencing, Assembly and Annotation of the Transcriptome for the Free-Living Testate Amoeba Arcella intermedia.</title>
        <authorList>
            <person name="Ribeiro G.M."/>
            <person name="Porfirio-Sousa A.L."/>
            <person name="Maurer-Alcala X.X."/>
            <person name="Katz L.A."/>
            <person name="Lahr D.J.G."/>
        </authorList>
    </citation>
    <scope>NUCLEOTIDE SEQUENCE</scope>
</reference>
<dbReference type="PANTHER" id="PTHR11960:SF18">
    <property type="entry name" value="EUKARYOTIC TRANSLATION INITIATION FACTOR 4E HOMOLOGOUS PROTEIN, ISOFORM B"/>
    <property type="match status" value="1"/>
</dbReference>
<protein>
    <submittedName>
        <fullName evidence="2">Uncharacterized protein</fullName>
    </submittedName>
</protein>
<evidence type="ECO:0000256" key="1">
    <source>
        <dbReference type="RuleBase" id="RU004374"/>
    </source>
</evidence>
<organism evidence="2">
    <name type="scientific">Arcella intermedia</name>
    <dbReference type="NCBI Taxonomy" id="1963864"/>
    <lineage>
        <taxon>Eukaryota</taxon>
        <taxon>Amoebozoa</taxon>
        <taxon>Tubulinea</taxon>
        <taxon>Elardia</taxon>
        <taxon>Arcellinida</taxon>
        <taxon>Sphaerothecina</taxon>
        <taxon>Arcellidae</taxon>
        <taxon>Arcella</taxon>
    </lineage>
</organism>
<dbReference type="EMBL" id="GIBP01007493">
    <property type="protein sequence ID" value="NDV36462.1"/>
    <property type="molecule type" value="Transcribed_RNA"/>
</dbReference>
<name>A0A6B2LHA4_9EUKA</name>
<dbReference type="InterPro" id="IPR001040">
    <property type="entry name" value="TIF_eIF_4E"/>
</dbReference>
<dbReference type="PANTHER" id="PTHR11960">
    <property type="entry name" value="EUKARYOTIC TRANSLATION INITIATION FACTOR 4E RELATED"/>
    <property type="match status" value="1"/>
</dbReference>
<accession>A0A6B2LHA4</accession>